<sequence length="430" mass="47924">MVLQSFYSSAVSPGGWQSRGLDGNTMEGSGWMGSAWAQDGLRMYPPQTRAQLLTRGGRPRPPALGPAPRRRPASRACAQPRRRGEGGGGGGGGGGGASGARARRAGRRASPSAGARGARRTARREGEVRWPPPPPPPRSVAGRKMADLEEQLSDEEKVRIAAKFIIHAPPGEFNEVFNDVRLLLNNDNLLREGAAHAFAQYNLDQFTPVKIEGYEDQVLITEHGDLGNGKFLDPKNRICFKFDHLRKEATDPRPYEAENAVESWRTSVETALRAYVKEHYPNGVCTVYGKKIDGQQTIIACIESHQFQAKNFWNGRWRSEWKFTITPSTTQVVGILKIQVHYYEDGNVQLVSHKDIQDSLTVSNEVQTAKEFIKIVEAAENEYQTAISENYQTMSDTTFKALRRQLPVTRTKIDWNKILSYKIGKEMQNA</sequence>
<protein>
    <recommendedName>
        <fullName evidence="2">F-actin-capping protein subunit alpha-2</fullName>
    </recommendedName>
    <alternativeName>
        <fullName evidence="7">CapZ alpha-2</fullName>
    </alternativeName>
</protein>
<reference evidence="9" key="2">
    <citation type="submission" date="2025-08" db="UniProtKB">
        <authorList>
            <consortium name="Ensembl"/>
        </authorList>
    </citation>
    <scope>IDENTIFICATION</scope>
</reference>
<dbReference type="InterPro" id="IPR037282">
    <property type="entry name" value="CapZ_alpha/beta"/>
</dbReference>
<feature type="region of interest" description="Disordered" evidence="8">
    <location>
        <begin position="45"/>
        <end position="143"/>
    </location>
</feature>
<keyword evidence="4" id="KW-0007">Acetylation</keyword>
<evidence type="ECO:0000256" key="6">
    <source>
        <dbReference type="ARBA" id="ARBA00025389"/>
    </source>
</evidence>
<evidence type="ECO:0000256" key="4">
    <source>
        <dbReference type="ARBA" id="ARBA00022990"/>
    </source>
</evidence>
<evidence type="ECO:0000256" key="5">
    <source>
        <dbReference type="ARBA" id="ARBA00023203"/>
    </source>
</evidence>
<dbReference type="InterPro" id="IPR002189">
    <property type="entry name" value="CapZ_alpha"/>
</dbReference>
<dbReference type="GO" id="GO:0005829">
    <property type="term" value="C:cytosol"/>
    <property type="evidence" value="ECO:0007669"/>
    <property type="project" value="UniProtKB-ARBA"/>
</dbReference>
<comment type="similarity">
    <text evidence="1">Belongs to the F-actin-capping protein alpha subunit family.</text>
</comment>
<dbReference type="GO" id="GO:0008290">
    <property type="term" value="C:F-actin capping protein complex"/>
    <property type="evidence" value="ECO:0007669"/>
    <property type="project" value="InterPro"/>
</dbReference>
<feature type="compositionally biased region" description="Polar residues" evidence="8">
    <location>
        <begin position="1"/>
        <end position="11"/>
    </location>
</feature>
<proteinExistence type="inferred from homology"/>
<name>A0A8C0MSY6_CANLF</name>
<evidence type="ECO:0000256" key="1">
    <source>
        <dbReference type="ARBA" id="ARBA00010479"/>
    </source>
</evidence>
<evidence type="ECO:0000256" key="3">
    <source>
        <dbReference type="ARBA" id="ARBA00022467"/>
    </source>
</evidence>
<dbReference type="InterPro" id="IPR042489">
    <property type="entry name" value="CapZ_alpha_1"/>
</dbReference>
<evidence type="ECO:0000313" key="10">
    <source>
        <dbReference type="Proteomes" id="UP000694429"/>
    </source>
</evidence>
<dbReference type="AlphaFoldDB" id="A0A8C0MSY6"/>
<dbReference type="PROSITE" id="PS00748">
    <property type="entry name" value="F_ACTIN_CAPPING_A_1"/>
    <property type="match status" value="1"/>
</dbReference>
<dbReference type="InterPro" id="IPR017865">
    <property type="entry name" value="F-actin_cap_asu_CS"/>
</dbReference>
<organism evidence="9 10">
    <name type="scientific">Canis lupus familiaris</name>
    <name type="common">Dog</name>
    <name type="synonym">Canis familiaris</name>
    <dbReference type="NCBI Taxonomy" id="9615"/>
    <lineage>
        <taxon>Eukaryota</taxon>
        <taxon>Metazoa</taxon>
        <taxon>Chordata</taxon>
        <taxon>Craniata</taxon>
        <taxon>Vertebrata</taxon>
        <taxon>Euteleostomi</taxon>
        <taxon>Mammalia</taxon>
        <taxon>Eutheria</taxon>
        <taxon>Laurasiatheria</taxon>
        <taxon>Carnivora</taxon>
        <taxon>Caniformia</taxon>
        <taxon>Canidae</taxon>
        <taxon>Canis</taxon>
    </lineage>
</organism>
<dbReference type="Gene3D" id="3.90.1150.210">
    <property type="entry name" value="F-actin capping protein, beta subunit"/>
    <property type="match status" value="1"/>
</dbReference>
<dbReference type="PANTHER" id="PTHR10653:SF2">
    <property type="entry name" value="F-ACTIN-CAPPING PROTEIN SUBUNIT ALPHA-2"/>
    <property type="match status" value="1"/>
</dbReference>
<evidence type="ECO:0000313" key="9">
    <source>
        <dbReference type="Ensembl" id="ENSCAFP00030013539.1"/>
    </source>
</evidence>
<dbReference type="FunFam" id="3.30.1140.60:FF:000001">
    <property type="entry name" value="F-actin-capping protein subunit alpha"/>
    <property type="match status" value="1"/>
</dbReference>
<dbReference type="Pfam" id="PF01267">
    <property type="entry name" value="F-actin_cap_A"/>
    <property type="match status" value="1"/>
</dbReference>
<dbReference type="Proteomes" id="UP000694429">
    <property type="component" value="Chromosome 14"/>
</dbReference>
<evidence type="ECO:0000256" key="7">
    <source>
        <dbReference type="ARBA" id="ARBA00032970"/>
    </source>
</evidence>
<keyword evidence="3" id="KW-0117">Actin capping</keyword>
<dbReference type="Gene3D" id="3.30.1140.60">
    <property type="entry name" value="F-actin capping protein, alpha subunit"/>
    <property type="match status" value="1"/>
</dbReference>
<dbReference type="InterPro" id="IPR042276">
    <property type="entry name" value="CapZ_alpha/beta_2"/>
</dbReference>
<keyword evidence="5" id="KW-0009">Actin-binding</keyword>
<dbReference type="FunFam" id="3.90.1150.210:FF:000002">
    <property type="entry name" value="F-actin-capping protein subunit alpha"/>
    <property type="match status" value="1"/>
</dbReference>
<feature type="compositionally biased region" description="Gly residues" evidence="8">
    <location>
        <begin position="86"/>
        <end position="98"/>
    </location>
</feature>
<dbReference type="GO" id="GO:0003779">
    <property type="term" value="F:actin binding"/>
    <property type="evidence" value="ECO:0007669"/>
    <property type="project" value="UniProtKB-KW"/>
</dbReference>
<evidence type="ECO:0000256" key="8">
    <source>
        <dbReference type="SAM" id="MobiDB-lite"/>
    </source>
</evidence>
<dbReference type="PANTHER" id="PTHR10653">
    <property type="entry name" value="F-ACTIN-CAPPING PROTEIN SUBUNIT ALPHA"/>
    <property type="match status" value="1"/>
</dbReference>
<dbReference type="Ensembl" id="ENSCAFT00030015538.1">
    <property type="protein sequence ID" value="ENSCAFP00030013539.1"/>
    <property type="gene ID" value="ENSCAFG00030008392.1"/>
</dbReference>
<feature type="region of interest" description="Disordered" evidence="8">
    <location>
        <begin position="1"/>
        <end position="23"/>
    </location>
</feature>
<dbReference type="PROSITE" id="PS00749">
    <property type="entry name" value="F_ACTIN_CAPPING_A_2"/>
    <property type="match status" value="1"/>
</dbReference>
<dbReference type="GO" id="GO:0051016">
    <property type="term" value="P:barbed-end actin filament capping"/>
    <property type="evidence" value="ECO:0007669"/>
    <property type="project" value="InterPro"/>
</dbReference>
<comment type="function">
    <text evidence="6">F-actin-capping proteins bind in a Ca(2+)-independent manner to the fast growing ends of actin filaments (barbed end) thereby blocking the exchange of subunits at these ends. Unlike other capping proteins (such as gelsolin and severin), these proteins do not sever actin filaments.</text>
</comment>
<accession>A0A8C0MSY6</accession>
<dbReference type="SUPFAM" id="SSF90096">
    <property type="entry name" value="Subunits of heterodimeric actin filament capping protein Capz"/>
    <property type="match status" value="1"/>
</dbReference>
<dbReference type="PRINTS" id="PR00191">
    <property type="entry name" value="FACTINCAPA"/>
</dbReference>
<evidence type="ECO:0000256" key="2">
    <source>
        <dbReference type="ARBA" id="ARBA00018012"/>
    </source>
</evidence>
<reference evidence="9" key="1">
    <citation type="submission" date="2019-03" db="EMBL/GenBank/DDBJ databases">
        <authorList>
            <person name="Warren W.C."/>
            <person name="Johnson G.S."/>
        </authorList>
    </citation>
    <scope>NUCLEOTIDE SEQUENCE [LARGE SCALE GENOMIC DNA]</scope>
    <source>
        <strain evidence="9">Basenji</strain>
    </source>
</reference>